<feature type="transmembrane region" description="Helical" evidence="1">
    <location>
        <begin position="6"/>
        <end position="26"/>
    </location>
</feature>
<dbReference type="InterPro" id="IPR038695">
    <property type="entry name" value="Saro_0823-like_sf"/>
</dbReference>
<dbReference type="STRING" id="1797729.A3A60_03140"/>
<accession>A0A1F5I2D9</accession>
<comment type="caution">
    <text evidence="2">The sequence shown here is derived from an EMBL/GenBank/DDBJ whole genome shotgun (WGS) entry which is preliminary data.</text>
</comment>
<dbReference type="Gene3D" id="2.60.120.1140">
    <property type="entry name" value="Protein of unknown function DUF192"/>
    <property type="match status" value="1"/>
</dbReference>
<organism evidence="2 3">
    <name type="scientific">Candidatus Curtissbacteria bacterium RIFCSPLOWO2_01_FULL_42_26</name>
    <dbReference type="NCBI Taxonomy" id="1797729"/>
    <lineage>
        <taxon>Bacteria</taxon>
        <taxon>Candidatus Curtissiibacteriota</taxon>
    </lineage>
</organism>
<keyword evidence="1" id="KW-1133">Transmembrane helix</keyword>
<dbReference type="Pfam" id="PF02643">
    <property type="entry name" value="DUF192"/>
    <property type="match status" value="1"/>
</dbReference>
<sequence length="175" mass="19253">MKKDLAIIGGLFMVVAGLVIFGRGFTSSQFAGISPRPESTKSATQNKGVADVTIGTLKISAEVADTADERKKGLSDQDELPISIGMFFVFDKSGSYAIWMKDMRFPIDIIWIDDSQAGEKKIVDIAENAVPEPGKKDEELKRYQPRSQAKYILEVNAGLVKLHNLQIGDKVTFEL</sequence>
<evidence type="ECO:0000313" key="3">
    <source>
        <dbReference type="Proteomes" id="UP000179227"/>
    </source>
</evidence>
<dbReference type="PANTHER" id="PTHR37953">
    <property type="entry name" value="UPF0127 PROTEIN MJ1496"/>
    <property type="match status" value="1"/>
</dbReference>
<dbReference type="EMBL" id="MFBS01000010">
    <property type="protein sequence ID" value="OGE10512.1"/>
    <property type="molecule type" value="Genomic_DNA"/>
</dbReference>
<name>A0A1F5I2D9_9BACT</name>
<proteinExistence type="predicted"/>
<evidence type="ECO:0000313" key="2">
    <source>
        <dbReference type="EMBL" id="OGE10512.1"/>
    </source>
</evidence>
<protein>
    <recommendedName>
        <fullName evidence="4">DUF192 domain-containing protein</fullName>
    </recommendedName>
</protein>
<reference evidence="2 3" key="1">
    <citation type="journal article" date="2016" name="Nat. Commun.">
        <title>Thousands of microbial genomes shed light on interconnected biogeochemical processes in an aquifer system.</title>
        <authorList>
            <person name="Anantharaman K."/>
            <person name="Brown C.T."/>
            <person name="Hug L.A."/>
            <person name="Sharon I."/>
            <person name="Castelle C.J."/>
            <person name="Probst A.J."/>
            <person name="Thomas B.C."/>
            <person name="Singh A."/>
            <person name="Wilkins M.J."/>
            <person name="Karaoz U."/>
            <person name="Brodie E.L."/>
            <person name="Williams K.H."/>
            <person name="Hubbard S.S."/>
            <person name="Banfield J.F."/>
        </authorList>
    </citation>
    <scope>NUCLEOTIDE SEQUENCE [LARGE SCALE GENOMIC DNA]</scope>
</reference>
<keyword evidence="1" id="KW-0472">Membrane</keyword>
<dbReference type="Proteomes" id="UP000179227">
    <property type="component" value="Unassembled WGS sequence"/>
</dbReference>
<evidence type="ECO:0000256" key="1">
    <source>
        <dbReference type="SAM" id="Phobius"/>
    </source>
</evidence>
<dbReference type="PANTHER" id="PTHR37953:SF1">
    <property type="entry name" value="UPF0127 PROTEIN MJ1496"/>
    <property type="match status" value="1"/>
</dbReference>
<dbReference type="AlphaFoldDB" id="A0A1F5I2D9"/>
<keyword evidence="1" id="KW-0812">Transmembrane</keyword>
<evidence type="ECO:0008006" key="4">
    <source>
        <dbReference type="Google" id="ProtNLM"/>
    </source>
</evidence>
<gene>
    <name evidence="2" type="ORF">A3A60_03140</name>
</gene>
<dbReference type="InterPro" id="IPR003795">
    <property type="entry name" value="DUF192"/>
</dbReference>